<gene>
    <name evidence="2" type="ORF">MG292_10650</name>
</gene>
<name>A0ABY8N7E7_9FLAO</name>
<evidence type="ECO:0000313" key="3">
    <source>
        <dbReference type="Proteomes" id="UP001232117"/>
    </source>
</evidence>
<dbReference type="Proteomes" id="UP001232117">
    <property type="component" value="Chromosome"/>
</dbReference>
<accession>A0ABY8N7E7</accession>
<evidence type="ECO:0000313" key="2">
    <source>
        <dbReference type="EMBL" id="WGK94526.1"/>
    </source>
</evidence>
<reference evidence="2 3" key="1">
    <citation type="submission" date="2023-06" db="EMBL/GenBank/DDBJ databases">
        <title>Complete Genome Sequence of Flavobacterium keumense K3R-10.</title>
        <authorList>
            <person name="Jeong H."/>
            <person name="Jhang S.Y."/>
            <person name="Kim J.N."/>
        </authorList>
    </citation>
    <scope>NUCLEOTIDE SEQUENCE [LARGE SCALE GENOMIC DNA]</scope>
    <source>
        <strain evidence="2 3">K3R-10</strain>
    </source>
</reference>
<dbReference type="RefSeq" id="WP_264532748.1">
    <property type="nucleotide sequence ID" value="NZ_CP092332.1"/>
</dbReference>
<organism evidence="2 3">
    <name type="scientific">Flavobacterium keumense</name>
    <dbReference type="NCBI Taxonomy" id="1306518"/>
    <lineage>
        <taxon>Bacteria</taxon>
        <taxon>Pseudomonadati</taxon>
        <taxon>Bacteroidota</taxon>
        <taxon>Flavobacteriia</taxon>
        <taxon>Flavobacteriales</taxon>
        <taxon>Flavobacteriaceae</taxon>
        <taxon>Flavobacterium</taxon>
    </lineage>
</organism>
<feature type="signal peptide" evidence="1">
    <location>
        <begin position="1"/>
        <end position="19"/>
    </location>
</feature>
<protein>
    <recommendedName>
        <fullName evidence="4">Outer membrane protein beta-barrel domain-containing protein</fullName>
    </recommendedName>
</protein>
<proteinExistence type="predicted"/>
<dbReference type="InterPro" id="IPR011250">
    <property type="entry name" value="OMP/PagP_B-barrel"/>
</dbReference>
<dbReference type="SUPFAM" id="SSF56925">
    <property type="entry name" value="OMPA-like"/>
    <property type="match status" value="1"/>
</dbReference>
<feature type="chain" id="PRO_5047313338" description="Outer membrane protein beta-barrel domain-containing protein" evidence="1">
    <location>
        <begin position="20"/>
        <end position="181"/>
    </location>
</feature>
<dbReference type="Gene3D" id="2.40.160.20">
    <property type="match status" value="1"/>
</dbReference>
<dbReference type="EMBL" id="CP092332">
    <property type="protein sequence ID" value="WGK94526.1"/>
    <property type="molecule type" value="Genomic_DNA"/>
</dbReference>
<keyword evidence="1" id="KW-0732">Signal</keyword>
<keyword evidence="3" id="KW-1185">Reference proteome</keyword>
<sequence length="181" mass="19769">MKTTSVTLLTILIFSFTNAQDSKQVKNNGQTSEAKWLIEVNTAFGTPVGAATGINYASQNGDSVYNFGAEAGYFFIDNLALKVGLGYGGVKSDFIDTTIFSYKIGAKYYIVHQFPIQLDFSGASIKDADENPSYLGMQAGYAWFLGDNVSVEPGVRYNLSLNQNYAKADTFQLNIGFALHF</sequence>
<evidence type="ECO:0008006" key="4">
    <source>
        <dbReference type="Google" id="ProtNLM"/>
    </source>
</evidence>
<evidence type="ECO:0000256" key="1">
    <source>
        <dbReference type="SAM" id="SignalP"/>
    </source>
</evidence>